<dbReference type="AlphaFoldDB" id="A0A183DMX4"/>
<organism evidence="1">
    <name type="scientific">Gongylonema pulchrum</name>
    <dbReference type="NCBI Taxonomy" id="637853"/>
    <lineage>
        <taxon>Eukaryota</taxon>
        <taxon>Metazoa</taxon>
        <taxon>Ecdysozoa</taxon>
        <taxon>Nematoda</taxon>
        <taxon>Chromadorea</taxon>
        <taxon>Rhabditida</taxon>
        <taxon>Spirurina</taxon>
        <taxon>Spiruromorpha</taxon>
        <taxon>Spiruroidea</taxon>
        <taxon>Gongylonematidae</taxon>
        <taxon>Gongylonema</taxon>
    </lineage>
</organism>
<sequence>LRASKKRCCFAKRDKNGCLPLHYCFVSLERDVFARMTIDPVAVLSILLDAMQTGVGVCSKLHFKFRRIVGALSREATAVDSAQ</sequence>
<accession>A0A183DMX4</accession>
<proteinExistence type="predicted"/>
<evidence type="ECO:0000313" key="1">
    <source>
        <dbReference type="WBParaSite" id="GPUH_0001007701-mRNA-1"/>
    </source>
</evidence>
<name>A0A183DMX4_9BILA</name>
<protein>
    <submittedName>
        <fullName evidence="1">Secreted protein</fullName>
    </submittedName>
</protein>
<dbReference type="WBParaSite" id="GPUH_0001007701-mRNA-1">
    <property type="protein sequence ID" value="GPUH_0001007701-mRNA-1"/>
    <property type="gene ID" value="GPUH_0001007701"/>
</dbReference>
<reference evidence="1" key="1">
    <citation type="submission" date="2016-06" db="UniProtKB">
        <authorList>
            <consortium name="WormBaseParasite"/>
        </authorList>
    </citation>
    <scope>IDENTIFICATION</scope>
</reference>